<evidence type="ECO:0000313" key="2">
    <source>
        <dbReference type="Proteomes" id="UP000027222"/>
    </source>
</evidence>
<dbReference type="Proteomes" id="UP000027222">
    <property type="component" value="Unassembled WGS sequence"/>
</dbReference>
<protein>
    <submittedName>
        <fullName evidence="1">Uncharacterized protein</fullName>
    </submittedName>
</protein>
<dbReference type="AlphaFoldDB" id="A0A067SM80"/>
<proteinExistence type="predicted"/>
<keyword evidence="2" id="KW-1185">Reference proteome</keyword>
<dbReference type="EMBL" id="KL142390">
    <property type="protein sequence ID" value="KDR71981.1"/>
    <property type="molecule type" value="Genomic_DNA"/>
</dbReference>
<name>A0A067SM80_GALM3</name>
<gene>
    <name evidence="1" type="ORF">GALMADRAFT_253286</name>
</gene>
<accession>A0A067SM80</accession>
<dbReference type="OrthoDB" id="3087446at2759"/>
<dbReference type="HOGENOM" id="CLU_2026909_0_0_1"/>
<evidence type="ECO:0000313" key="1">
    <source>
        <dbReference type="EMBL" id="KDR71981.1"/>
    </source>
</evidence>
<organism evidence="1 2">
    <name type="scientific">Galerina marginata (strain CBS 339.88)</name>
    <dbReference type="NCBI Taxonomy" id="685588"/>
    <lineage>
        <taxon>Eukaryota</taxon>
        <taxon>Fungi</taxon>
        <taxon>Dikarya</taxon>
        <taxon>Basidiomycota</taxon>
        <taxon>Agaricomycotina</taxon>
        <taxon>Agaricomycetes</taxon>
        <taxon>Agaricomycetidae</taxon>
        <taxon>Agaricales</taxon>
        <taxon>Agaricineae</taxon>
        <taxon>Strophariaceae</taxon>
        <taxon>Galerina</taxon>
    </lineage>
</organism>
<reference evidence="2" key="1">
    <citation type="journal article" date="2014" name="Proc. Natl. Acad. Sci. U.S.A.">
        <title>Extensive sampling of basidiomycete genomes demonstrates inadequacy of the white-rot/brown-rot paradigm for wood decay fungi.</title>
        <authorList>
            <person name="Riley R."/>
            <person name="Salamov A.A."/>
            <person name="Brown D.W."/>
            <person name="Nagy L.G."/>
            <person name="Floudas D."/>
            <person name="Held B.W."/>
            <person name="Levasseur A."/>
            <person name="Lombard V."/>
            <person name="Morin E."/>
            <person name="Otillar R."/>
            <person name="Lindquist E.A."/>
            <person name="Sun H."/>
            <person name="LaButti K.M."/>
            <person name="Schmutz J."/>
            <person name="Jabbour D."/>
            <person name="Luo H."/>
            <person name="Baker S.E."/>
            <person name="Pisabarro A.G."/>
            <person name="Walton J.D."/>
            <person name="Blanchette R.A."/>
            <person name="Henrissat B."/>
            <person name="Martin F."/>
            <person name="Cullen D."/>
            <person name="Hibbett D.S."/>
            <person name="Grigoriev I.V."/>
        </authorList>
    </citation>
    <scope>NUCLEOTIDE SEQUENCE [LARGE SCALE GENOMIC DNA]</scope>
    <source>
        <strain evidence="2">CBS 339.88</strain>
    </source>
</reference>
<sequence length="137" mass="15723">MPAFERTWRGNDLTTTWNKPGASPKSFNVEFEIDFDRLGEDWKKGPIKNGRGTSIGQDFTIGNGRFDFTRQTVNFDMIFDENHPSEEFSGLLNSDGSDSDEITSITGTIKVKESWLQGKPQNVYILYSRYRAWVTLR</sequence>